<organism evidence="2 3">
    <name type="scientific">Longimicrobium terrae</name>
    <dbReference type="NCBI Taxonomy" id="1639882"/>
    <lineage>
        <taxon>Bacteria</taxon>
        <taxon>Pseudomonadati</taxon>
        <taxon>Gemmatimonadota</taxon>
        <taxon>Longimicrobiia</taxon>
        <taxon>Longimicrobiales</taxon>
        <taxon>Longimicrobiaceae</taxon>
        <taxon>Longimicrobium</taxon>
    </lineage>
</organism>
<comment type="caution">
    <text evidence="2">The sequence shown here is derived from an EMBL/GenBank/DDBJ whole genome shotgun (WGS) entry which is preliminary data.</text>
</comment>
<dbReference type="InterPro" id="IPR002125">
    <property type="entry name" value="CMP_dCMP_dom"/>
</dbReference>
<evidence type="ECO:0000313" key="2">
    <source>
        <dbReference type="EMBL" id="MBB6068757.1"/>
    </source>
</evidence>
<feature type="domain" description="CMP/dCMP-type deaminase" evidence="1">
    <location>
        <begin position="22"/>
        <end position="149"/>
    </location>
</feature>
<dbReference type="InterPro" id="IPR016193">
    <property type="entry name" value="Cytidine_deaminase-like"/>
</dbReference>
<name>A0A841GJL5_9BACT</name>
<dbReference type="PROSITE" id="PS51747">
    <property type="entry name" value="CYT_DCMP_DEAMINASES_2"/>
    <property type="match status" value="1"/>
</dbReference>
<reference evidence="2 3" key="1">
    <citation type="submission" date="2020-08" db="EMBL/GenBank/DDBJ databases">
        <title>Genomic Encyclopedia of Type Strains, Phase IV (KMG-IV): sequencing the most valuable type-strain genomes for metagenomic binning, comparative biology and taxonomic classification.</title>
        <authorList>
            <person name="Goeker M."/>
        </authorList>
    </citation>
    <scope>NUCLEOTIDE SEQUENCE [LARGE SCALE GENOMIC DNA]</scope>
    <source>
        <strain evidence="2 3">DSM 29007</strain>
    </source>
</reference>
<keyword evidence="3" id="KW-1185">Reference proteome</keyword>
<proteinExistence type="predicted"/>
<dbReference type="Pfam" id="PF18785">
    <property type="entry name" value="Inv-AAD"/>
    <property type="match status" value="1"/>
</dbReference>
<dbReference type="AlphaFoldDB" id="A0A841GJL5"/>
<keyword evidence="2" id="KW-0378">Hydrolase</keyword>
<gene>
    <name evidence="2" type="ORF">HNQ61_000368</name>
</gene>
<dbReference type="Gene3D" id="3.40.140.10">
    <property type="entry name" value="Cytidine Deaminase, domain 2"/>
    <property type="match status" value="1"/>
</dbReference>
<dbReference type="RefSeq" id="WP_170031120.1">
    <property type="nucleotide sequence ID" value="NZ_JABDTL010000001.1"/>
</dbReference>
<dbReference type="EMBL" id="JACHIA010000001">
    <property type="protein sequence ID" value="MBB6068757.1"/>
    <property type="molecule type" value="Genomic_DNA"/>
</dbReference>
<protein>
    <submittedName>
        <fullName evidence="2">Pyrimidine deaminase RibD-like protein/NTP pyrophosphatase (Non-canonical NTP hydrolase)</fullName>
    </submittedName>
</protein>
<dbReference type="Proteomes" id="UP000582837">
    <property type="component" value="Unassembled WGS sequence"/>
</dbReference>
<dbReference type="Gene3D" id="1.10.287.1080">
    <property type="entry name" value="MazG-like"/>
    <property type="match status" value="1"/>
</dbReference>
<evidence type="ECO:0000259" key="1">
    <source>
        <dbReference type="PROSITE" id="PS51747"/>
    </source>
</evidence>
<evidence type="ECO:0000313" key="3">
    <source>
        <dbReference type="Proteomes" id="UP000582837"/>
    </source>
</evidence>
<accession>A0A841GJL5</accession>
<sequence>MSIYESIPTALGETVSDLSPPLTDVDFAALAVAEARKSQQEVGRVELYVGAVAARGSELLGSAHRGEVTAGDHAEYTLLERKLKDSTLSGASVFATLEPCTKRGAGKVPCVERLIERRVTRVVIGTLDPNPEIRGRGVLKLRQAGVAVEFFPPQLTAELEELNRTFFRFQQAGTAPPIATAEFLETARTRSLDQWYTSLNTTFFYRNFDRSPSDVCLHLIEVVGGLSLLASDKIKPGIDREAQVQKALAWWLALCGKVGVRSVEAMLWDKFPAACPYCQREIHVQEECAGKKAANLGPPWDALAELGRQKARPSTLGAWQRMFNDIYPVSQGETYPPTFARLFEELAELAEAVRVFPSEPGYFLSEAADVFAWLMKVQNIIDEKAGRRLKLRGNTIIENFAKSYPDACTQCGRRVCACPPILASTIGRIAHEVPSGRGSYEPMGRFITPDKVAEAFGPGRANEV</sequence>
<dbReference type="GO" id="GO:0016787">
    <property type="term" value="F:hydrolase activity"/>
    <property type="evidence" value="ECO:0007669"/>
    <property type="project" value="UniProtKB-KW"/>
</dbReference>
<dbReference type="SUPFAM" id="SSF53927">
    <property type="entry name" value="Cytidine deaminase-like"/>
    <property type="match status" value="1"/>
</dbReference>